<reference evidence="19 20" key="1">
    <citation type="journal article" date="2019" name="Sci. Rep.">
        <title>Comparative genomics of chytrid fungi reveal insights into the obligate biotrophic and pathogenic lifestyle of Synchytrium endobioticum.</title>
        <authorList>
            <person name="van de Vossenberg B.T.L.H."/>
            <person name="Warris S."/>
            <person name="Nguyen H.D.T."/>
            <person name="van Gent-Pelzer M.P.E."/>
            <person name="Joly D.L."/>
            <person name="van de Geest H.C."/>
            <person name="Bonants P.J.M."/>
            <person name="Smith D.S."/>
            <person name="Levesque C.A."/>
            <person name="van der Lee T.A.J."/>
        </authorList>
    </citation>
    <scope>NUCLEOTIDE SEQUENCE [LARGE SCALE GENOMIC DNA]</scope>
    <source>
        <strain evidence="19 20">CBS 675.73</strain>
    </source>
</reference>
<dbReference type="InterPro" id="IPR011335">
    <property type="entry name" value="Restrct_endonuc-II-like"/>
</dbReference>
<dbReference type="Proteomes" id="UP000320333">
    <property type="component" value="Unassembled WGS sequence"/>
</dbReference>
<dbReference type="CDD" id="cd21036">
    <property type="entry name" value="WH_MUS81"/>
    <property type="match status" value="1"/>
</dbReference>
<dbReference type="AlphaFoldDB" id="A0A507ENV8"/>
<feature type="domain" description="ERCC4" evidence="18">
    <location>
        <begin position="295"/>
        <end position="397"/>
    </location>
</feature>
<evidence type="ECO:0000256" key="12">
    <source>
        <dbReference type="ARBA" id="ARBA00023204"/>
    </source>
</evidence>
<organism evidence="19 20">
    <name type="scientific">Chytriomyces confervae</name>
    <dbReference type="NCBI Taxonomy" id="246404"/>
    <lineage>
        <taxon>Eukaryota</taxon>
        <taxon>Fungi</taxon>
        <taxon>Fungi incertae sedis</taxon>
        <taxon>Chytridiomycota</taxon>
        <taxon>Chytridiomycota incertae sedis</taxon>
        <taxon>Chytridiomycetes</taxon>
        <taxon>Chytridiales</taxon>
        <taxon>Chytriomycetaceae</taxon>
        <taxon>Chytriomyces</taxon>
    </lineage>
</organism>
<dbReference type="InterPro" id="IPR027421">
    <property type="entry name" value="DNA_pol_lamdba_lyase_dom_sf"/>
</dbReference>
<keyword evidence="8 16" id="KW-0227">DNA damage</keyword>
<evidence type="ECO:0000313" key="20">
    <source>
        <dbReference type="Proteomes" id="UP000320333"/>
    </source>
</evidence>
<dbReference type="InterPro" id="IPR033309">
    <property type="entry name" value="Mus81"/>
</dbReference>
<evidence type="ECO:0000256" key="1">
    <source>
        <dbReference type="ARBA" id="ARBA00001946"/>
    </source>
</evidence>
<evidence type="ECO:0000256" key="11">
    <source>
        <dbReference type="ARBA" id="ARBA00023172"/>
    </source>
</evidence>
<dbReference type="SMART" id="SM00891">
    <property type="entry name" value="ERCC4"/>
    <property type="match status" value="1"/>
</dbReference>
<keyword evidence="12 16" id="KW-0234">DNA repair</keyword>
<dbReference type="STRING" id="246404.A0A507ENV8"/>
<dbReference type="GO" id="GO:0048257">
    <property type="term" value="F:3'-flap endonuclease activity"/>
    <property type="evidence" value="ECO:0007669"/>
    <property type="project" value="TreeGrafter"/>
</dbReference>
<proteinExistence type="inferred from homology"/>
<dbReference type="EC" id="3.1.22.-" evidence="16"/>
<protein>
    <recommendedName>
        <fullName evidence="4 16">Crossover junction endonuclease MUS81</fullName>
        <ecNumber evidence="16">3.1.22.-</ecNumber>
    </recommendedName>
</protein>
<comment type="cofactor">
    <cofactor evidence="1 16">
        <name>Mg(2+)</name>
        <dbReference type="ChEBI" id="CHEBI:18420"/>
    </cofactor>
</comment>
<evidence type="ECO:0000256" key="4">
    <source>
        <dbReference type="ARBA" id="ARBA00017114"/>
    </source>
</evidence>
<evidence type="ECO:0000256" key="17">
    <source>
        <dbReference type="SAM" id="MobiDB-lite"/>
    </source>
</evidence>
<keyword evidence="13 16" id="KW-0539">Nucleus</keyword>
<gene>
    <name evidence="19" type="ORF">CcCBS67573_g08294</name>
</gene>
<evidence type="ECO:0000256" key="5">
    <source>
        <dbReference type="ARBA" id="ARBA00022722"/>
    </source>
</evidence>
<keyword evidence="5 16" id="KW-0540">Nuclease</keyword>
<evidence type="ECO:0000256" key="7">
    <source>
        <dbReference type="ARBA" id="ARBA00022759"/>
    </source>
</evidence>
<dbReference type="GO" id="GO:0000712">
    <property type="term" value="P:resolution of meiotic recombination intermediates"/>
    <property type="evidence" value="ECO:0007669"/>
    <property type="project" value="TreeGrafter"/>
</dbReference>
<dbReference type="Gene3D" id="1.10.150.110">
    <property type="entry name" value="DNA polymerase beta, N-terminal domain-like"/>
    <property type="match status" value="1"/>
</dbReference>
<name>A0A507ENV8_9FUNG</name>
<feature type="compositionally biased region" description="Polar residues" evidence="17">
    <location>
        <begin position="233"/>
        <end position="269"/>
    </location>
</feature>
<dbReference type="GO" id="GO:0031573">
    <property type="term" value="P:mitotic intra-S DNA damage checkpoint signaling"/>
    <property type="evidence" value="ECO:0007669"/>
    <property type="project" value="TreeGrafter"/>
</dbReference>
<evidence type="ECO:0000256" key="9">
    <source>
        <dbReference type="ARBA" id="ARBA00022801"/>
    </source>
</evidence>
<keyword evidence="14" id="KW-0469">Meiosis</keyword>
<keyword evidence="6 16" id="KW-0479">Metal-binding</keyword>
<dbReference type="InterPro" id="IPR036388">
    <property type="entry name" value="WH-like_DNA-bd_sf"/>
</dbReference>
<evidence type="ECO:0000256" key="6">
    <source>
        <dbReference type="ARBA" id="ARBA00022723"/>
    </source>
</evidence>
<dbReference type="GO" id="GO:0000727">
    <property type="term" value="P:double-strand break repair via break-induced replication"/>
    <property type="evidence" value="ECO:0007669"/>
    <property type="project" value="UniProtKB-UniRule"/>
</dbReference>
<comment type="function">
    <text evidence="15 16">Interacts with EME1 to form a DNA structure-specific endonuclease with substrate preference for branched DNA structures with a 5'-end at the branch nick. Typical substrates include 3'-flap structures, D-loops, replication forks and nicked Holliday junctions. May be required in mitosis for the processing of stalled or collapsed replication fork intermediates. May be required in meiosis for the repair of meiosis-specific double strand breaks subsequent to single-end invasion (SEI).</text>
</comment>
<evidence type="ECO:0000256" key="3">
    <source>
        <dbReference type="ARBA" id="ARBA00010015"/>
    </source>
</evidence>
<dbReference type="SUPFAM" id="SSF52980">
    <property type="entry name" value="Restriction endonuclease-like"/>
    <property type="match status" value="1"/>
</dbReference>
<dbReference type="GO" id="GO:0003677">
    <property type="term" value="F:DNA binding"/>
    <property type="evidence" value="ECO:0007669"/>
    <property type="project" value="UniProtKB-UniRule"/>
</dbReference>
<accession>A0A507ENV8</accession>
<comment type="caution">
    <text evidence="19">The sequence shown here is derived from an EMBL/GenBank/DDBJ whole genome shotgun (WGS) entry which is preliminary data.</text>
</comment>
<dbReference type="Pfam" id="PF21136">
    <property type="entry name" value="WHD_MUS81"/>
    <property type="match status" value="1"/>
</dbReference>
<dbReference type="EMBL" id="QEAP01000523">
    <property type="protein sequence ID" value="TPX64868.1"/>
    <property type="molecule type" value="Genomic_DNA"/>
</dbReference>
<dbReference type="InterPro" id="IPR047417">
    <property type="entry name" value="WHD_MUS81"/>
</dbReference>
<feature type="region of interest" description="Disordered" evidence="17">
    <location>
        <begin position="233"/>
        <end position="273"/>
    </location>
</feature>
<dbReference type="Pfam" id="PF02732">
    <property type="entry name" value="ERCC4"/>
    <property type="match status" value="1"/>
</dbReference>
<evidence type="ECO:0000256" key="15">
    <source>
        <dbReference type="ARBA" id="ARBA00058015"/>
    </source>
</evidence>
<evidence type="ECO:0000256" key="8">
    <source>
        <dbReference type="ARBA" id="ARBA00022763"/>
    </source>
</evidence>
<dbReference type="GO" id="GO:0048476">
    <property type="term" value="C:Holliday junction resolvase complex"/>
    <property type="evidence" value="ECO:0007669"/>
    <property type="project" value="UniProtKB-UniRule"/>
</dbReference>
<keyword evidence="20" id="KW-1185">Reference proteome</keyword>
<comment type="subcellular location">
    <subcellularLocation>
        <location evidence="2 16">Nucleus</location>
    </subcellularLocation>
</comment>
<keyword evidence="11 16" id="KW-0233">DNA recombination</keyword>
<sequence length="572" mass="63471">MDLKALFLEWLSDMHEEEKKKAAHDELAKYPLPLTTPRDVLIVKNIGPGILKELETRLAAHQGSNPCQIELQPNSAHSFLHEPLRVAPKKKNLAIAETDTADSAPQPAPKRVRKVEYVPKYRSGAWAILVALKQGAQGYMSKHDIFLSGQEHADMPLDTPGAGTMYSGWAAMKGLKEKELVMAYGNPPRYCLSEEGSTLVDRMLASMNQTSVPLPTNTNPKSMVDGTNLSSHTQAAQYSSNNRLSKSISNLSEDSSEPASQLSHASSKWQPFAPDTASNKPFRNLSFAPGEFEIILLLDTREVKNGANRSFFYDGLVNRNVKVEQRMLELGDVMFIARPKTNGQYHGDDEIVLEYIIERKTMDDLVSSIKDGRFKEQKFRLSECGAPNVIYVIEEVSTESAEYFGMDAVHTAITQTQFENGFFVKKTSSAEDTLNCLVSLTNALKTVYQNKSIALKNGNAPVAHPKPNTVYSLTFQEFSRQNTKTKNFCLGDVWIRQLMTVPGMSLEKAVFFSRTFKTGAGLFKSLASCSSDTEREKVIQGAGGESRKAIGNALAKKILNLFWRSEVSTAEF</sequence>
<dbReference type="Gene3D" id="1.10.10.10">
    <property type="entry name" value="Winged helix-like DNA-binding domain superfamily/Winged helix DNA-binding domain"/>
    <property type="match status" value="1"/>
</dbReference>
<dbReference type="InterPro" id="IPR047416">
    <property type="entry name" value="XPF_nuclease_Mus81"/>
</dbReference>
<evidence type="ECO:0000256" key="13">
    <source>
        <dbReference type="ARBA" id="ARBA00023242"/>
    </source>
</evidence>
<dbReference type="GO" id="GO:0006308">
    <property type="term" value="P:DNA catabolic process"/>
    <property type="evidence" value="ECO:0007669"/>
    <property type="project" value="UniProtKB-UniRule"/>
</dbReference>
<comment type="subunit">
    <text evidence="16">Interacts with EME1.</text>
</comment>
<comment type="similarity">
    <text evidence="3 16">Belongs to the XPF family.</text>
</comment>
<evidence type="ECO:0000256" key="2">
    <source>
        <dbReference type="ARBA" id="ARBA00004123"/>
    </source>
</evidence>
<dbReference type="Gene3D" id="1.10.150.670">
    <property type="entry name" value="Crossover junction endonuclease EME1, DNA-binding domain"/>
    <property type="match status" value="1"/>
</dbReference>
<evidence type="ECO:0000259" key="18">
    <source>
        <dbReference type="SMART" id="SM00891"/>
    </source>
</evidence>
<keyword evidence="10 16" id="KW-0460">Magnesium</keyword>
<dbReference type="Gene3D" id="3.40.50.10130">
    <property type="match status" value="1"/>
</dbReference>
<dbReference type="OrthoDB" id="5963188at2759"/>
<dbReference type="GO" id="GO:0005634">
    <property type="term" value="C:nucleus"/>
    <property type="evidence" value="ECO:0007669"/>
    <property type="project" value="UniProtKB-SubCell"/>
</dbReference>
<evidence type="ECO:0000256" key="14">
    <source>
        <dbReference type="ARBA" id="ARBA00023254"/>
    </source>
</evidence>
<dbReference type="GO" id="GO:0046872">
    <property type="term" value="F:metal ion binding"/>
    <property type="evidence" value="ECO:0007669"/>
    <property type="project" value="UniProtKB-UniRule"/>
</dbReference>
<dbReference type="GO" id="GO:0008821">
    <property type="term" value="F:crossover junction DNA endonuclease activity"/>
    <property type="evidence" value="ECO:0007669"/>
    <property type="project" value="UniProtKB-UniRule"/>
</dbReference>
<dbReference type="CDD" id="cd20074">
    <property type="entry name" value="XPF_nuclease_Mus81"/>
    <property type="match status" value="1"/>
</dbReference>
<dbReference type="PANTHER" id="PTHR13451:SF0">
    <property type="entry name" value="CROSSOVER JUNCTION ENDONUCLEASE MUS81"/>
    <property type="match status" value="1"/>
</dbReference>
<evidence type="ECO:0000313" key="19">
    <source>
        <dbReference type="EMBL" id="TPX64868.1"/>
    </source>
</evidence>
<evidence type="ECO:0000256" key="16">
    <source>
        <dbReference type="RuleBase" id="RU369042"/>
    </source>
</evidence>
<dbReference type="InterPro" id="IPR042530">
    <property type="entry name" value="EME1/EME2_C"/>
</dbReference>
<keyword evidence="7 16" id="KW-0255">Endonuclease</keyword>
<dbReference type="PANTHER" id="PTHR13451">
    <property type="entry name" value="CLASS II CROSSOVER JUNCTION ENDONUCLEASE MUS81"/>
    <property type="match status" value="1"/>
</dbReference>
<dbReference type="InterPro" id="IPR006166">
    <property type="entry name" value="ERCC4_domain"/>
</dbReference>
<keyword evidence="9 16" id="KW-0378">Hydrolase</keyword>
<evidence type="ECO:0000256" key="10">
    <source>
        <dbReference type="ARBA" id="ARBA00022842"/>
    </source>
</evidence>
<dbReference type="FunFam" id="3.40.50.10130:FF:000005">
    <property type="entry name" value="crossover junction endonuclease MUS81 isoform X1"/>
    <property type="match status" value="1"/>
</dbReference>